<feature type="domain" description="Heterokaryon incompatibility" evidence="1">
    <location>
        <begin position="56"/>
        <end position="181"/>
    </location>
</feature>
<dbReference type="Pfam" id="PF06985">
    <property type="entry name" value="HET"/>
    <property type="match status" value="1"/>
</dbReference>
<feature type="non-terminal residue" evidence="2">
    <location>
        <position position="192"/>
    </location>
</feature>
<accession>A0A2J6RWW7</accession>
<dbReference type="InterPro" id="IPR010730">
    <property type="entry name" value="HET"/>
</dbReference>
<dbReference type="PANTHER" id="PTHR24148">
    <property type="entry name" value="ANKYRIN REPEAT DOMAIN-CONTAINING PROTEIN 39 HOMOLOG-RELATED"/>
    <property type="match status" value="1"/>
</dbReference>
<reference evidence="2 3" key="1">
    <citation type="submission" date="2016-04" db="EMBL/GenBank/DDBJ databases">
        <title>A degradative enzymes factory behind the ericoid mycorrhizal symbiosis.</title>
        <authorList>
            <consortium name="DOE Joint Genome Institute"/>
            <person name="Martino E."/>
            <person name="Morin E."/>
            <person name="Grelet G."/>
            <person name="Kuo A."/>
            <person name="Kohler A."/>
            <person name="Daghino S."/>
            <person name="Barry K."/>
            <person name="Choi C."/>
            <person name="Cichocki N."/>
            <person name="Clum A."/>
            <person name="Copeland A."/>
            <person name="Hainaut M."/>
            <person name="Haridas S."/>
            <person name="Labutti K."/>
            <person name="Lindquist E."/>
            <person name="Lipzen A."/>
            <person name="Khouja H.-R."/>
            <person name="Murat C."/>
            <person name="Ohm R."/>
            <person name="Olson A."/>
            <person name="Spatafora J."/>
            <person name="Veneault-Fourrey C."/>
            <person name="Henrissat B."/>
            <person name="Grigoriev I."/>
            <person name="Martin F."/>
            <person name="Perotto S."/>
        </authorList>
    </citation>
    <scope>NUCLEOTIDE SEQUENCE [LARGE SCALE GENOMIC DNA]</scope>
    <source>
        <strain evidence="2 3">F</strain>
    </source>
</reference>
<dbReference type="OrthoDB" id="3523604at2759"/>
<dbReference type="PANTHER" id="PTHR24148:SF73">
    <property type="entry name" value="HET DOMAIN PROTEIN (AFU_ORTHOLOGUE AFUA_8G01020)"/>
    <property type="match status" value="1"/>
</dbReference>
<gene>
    <name evidence="2" type="ORF">L207DRAFT_422899</name>
</gene>
<dbReference type="InterPro" id="IPR052895">
    <property type="entry name" value="HetReg/Transcr_Mod"/>
</dbReference>
<dbReference type="Proteomes" id="UP000235786">
    <property type="component" value="Unassembled WGS sequence"/>
</dbReference>
<dbReference type="AlphaFoldDB" id="A0A2J6RWW7"/>
<protein>
    <submittedName>
        <fullName evidence="2">HET-domain-containing protein</fullName>
    </submittedName>
</protein>
<organism evidence="2 3">
    <name type="scientific">Hyaloscypha variabilis (strain UAMH 11265 / GT02V1 / F)</name>
    <name type="common">Meliniomyces variabilis</name>
    <dbReference type="NCBI Taxonomy" id="1149755"/>
    <lineage>
        <taxon>Eukaryota</taxon>
        <taxon>Fungi</taxon>
        <taxon>Dikarya</taxon>
        <taxon>Ascomycota</taxon>
        <taxon>Pezizomycotina</taxon>
        <taxon>Leotiomycetes</taxon>
        <taxon>Helotiales</taxon>
        <taxon>Hyaloscyphaceae</taxon>
        <taxon>Hyaloscypha</taxon>
        <taxon>Hyaloscypha variabilis</taxon>
    </lineage>
</organism>
<keyword evidence="3" id="KW-1185">Reference proteome</keyword>
<proteinExistence type="predicted"/>
<dbReference type="EMBL" id="KZ613942">
    <property type="protein sequence ID" value="PMD43007.1"/>
    <property type="molecule type" value="Genomic_DNA"/>
</dbReference>
<dbReference type="STRING" id="1149755.A0A2J6RWW7"/>
<evidence type="ECO:0000259" key="1">
    <source>
        <dbReference type="Pfam" id="PF06985"/>
    </source>
</evidence>
<name>A0A2J6RWW7_HYAVF</name>
<evidence type="ECO:0000313" key="2">
    <source>
        <dbReference type="EMBL" id="PMD43007.1"/>
    </source>
</evidence>
<evidence type="ECO:0000313" key="3">
    <source>
        <dbReference type="Proteomes" id="UP000235786"/>
    </source>
</evidence>
<sequence length="192" mass="21713">MGSTIKAYLRIGSSAALFSTIPSRRFRLLEVEPSLASDADINCRLAWHNLTTAPPYTAISYVWGSSELTSTIILNGEETKTTSSAHAALKGLRSAWRNKYFWIDAICIDQNNDTDKGEQISIMADIYRNAKQVTIWLGPEENGALALSLVRRLFIRTRLTWEAFGRLLQNPWFHRSWVVQEVMSSKVIVQYG</sequence>